<dbReference type="Pfam" id="PF00015">
    <property type="entry name" value="MCPsignal"/>
    <property type="match status" value="1"/>
</dbReference>
<dbReference type="CDD" id="cd06225">
    <property type="entry name" value="HAMP"/>
    <property type="match status" value="1"/>
</dbReference>
<evidence type="ECO:0000256" key="3">
    <source>
        <dbReference type="PROSITE-ProRule" id="PRU00284"/>
    </source>
</evidence>
<dbReference type="Pfam" id="PF00672">
    <property type="entry name" value="HAMP"/>
    <property type="match status" value="2"/>
</dbReference>
<evidence type="ECO:0000313" key="8">
    <source>
        <dbReference type="EMBL" id="PYB76880.1"/>
    </source>
</evidence>
<keyword evidence="9" id="KW-1185">Reference proteome</keyword>
<dbReference type="SMART" id="SM00304">
    <property type="entry name" value="HAMP"/>
    <property type="match status" value="2"/>
</dbReference>
<sequence>MKNIPIVGKFIAIMAVFGIFSIGVAFYTGSQLKSIDTSYSNLLEGETKAALYLARSNRSMQNMRAAIGDVVLSRTAELADKADKEFQSARESFAKFIDSAAMAAPSNADIPALKAAVLKVVDEACANTLAVGRVATEEAAVLASQDIFLKECQPQFAIIAPKFTDVTSKMTEAAATSSVALTDHTNATARNSLIGVLVAVAVVLGIGFVAIRSWLVRPIRSLSDTMGALAGGDLAADVDGTERRDEVGLMARSVQIFKDTGLKARELASEAEAARSQTEAERLRAAEADRKRAAEMAEATTGLAQGLQRLSDGDLGYQLSTPFATEFESLRADFNTAVEKLRRTLGAVAQATGAIDGGSRELSQSASDLSKRTEQQAASLEETAAALDQITTNVQNSSKRTEEARSVAMKATESAKKSGEVVANAVDAMQRIESSSSQISNIIGVIDEIAFQTNLLALNAGVEAARAGEAGKGFAVVAQEVRELAQRSAQAAKEIKGLISKSAEEVESGVKLVTATGEALKVIGEHVISINGQLDAIATSAREQSVGLSEVNTAVNQMDQTTQQNAAMVEQATAASASLATEADRLRQLISQFQLGNAGHDGPRAPVTASTDHQPVASPARRMMKKVAGALGMGGGSKQGDSWEEF</sequence>
<feature type="transmembrane region" description="Helical" evidence="5">
    <location>
        <begin position="6"/>
        <end position="27"/>
    </location>
</feature>
<feature type="domain" description="HAMP" evidence="7">
    <location>
        <begin position="213"/>
        <end position="266"/>
    </location>
</feature>
<dbReference type="InterPro" id="IPR004089">
    <property type="entry name" value="MCPsignal_dom"/>
</dbReference>
<feature type="domain" description="Methyl-accepting transducer" evidence="6">
    <location>
        <begin position="351"/>
        <end position="580"/>
    </location>
</feature>
<keyword evidence="3" id="KW-0807">Transducer</keyword>
<name>A0ABX5NUY1_9HYPH</name>
<dbReference type="Gene3D" id="1.10.8.500">
    <property type="entry name" value="HAMP domain in histidine kinase"/>
    <property type="match status" value="1"/>
</dbReference>
<feature type="transmembrane region" description="Helical" evidence="5">
    <location>
        <begin position="193"/>
        <end position="215"/>
    </location>
</feature>
<dbReference type="Proteomes" id="UP000247536">
    <property type="component" value="Unassembled WGS sequence"/>
</dbReference>
<dbReference type="RefSeq" id="WP_110789313.1">
    <property type="nucleotide sequence ID" value="NZ_QJRY01000001.1"/>
</dbReference>
<evidence type="ECO:0000256" key="5">
    <source>
        <dbReference type="SAM" id="Phobius"/>
    </source>
</evidence>
<reference evidence="8 9" key="1">
    <citation type="submission" date="2018-06" db="EMBL/GenBank/DDBJ databases">
        <title>Rhizobium wuzhouense sp. nov., isolated from roots of Oryza officinalis.</title>
        <authorList>
            <person name="Yuan T."/>
        </authorList>
    </citation>
    <scope>NUCLEOTIDE SEQUENCE [LARGE SCALE GENOMIC DNA]</scope>
    <source>
        <strain evidence="8 9">W44</strain>
    </source>
</reference>
<dbReference type="SMART" id="SM00283">
    <property type="entry name" value="MA"/>
    <property type="match status" value="1"/>
</dbReference>
<evidence type="ECO:0000259" key="7">
    <source>
        <dbReference type="PROSITE" id="PS50885"/>
    </source>
</evidence>
<protein>
    <submittedName>
        <fullName evidence="8">Methyl-accepting chemotaxis protein</fullName>
    </submittedName>
</protein>
<evidence type="ECO:0000256" key="2">
    <source>
        <dbReference type="ARBA" id="ARBA00029447"/>
    </source>
</evidence>
<keyword evidence="1" id="KW-0145">Chemotaxis</keyword>
<evidence type="ECO:0000256" key="4">
    <source>
        <dbReference type="SAM" id="MobiDB-lite"/>
    </source>
</evidence>
<gene>
    <name evidence="8" type="ORF">DMY87_00300</name>
</gene>
<keyword evidence="5" id="KW-0472">Membrane</keyword>
<keyword evidence="5" id="KW-0812">Transmembrane</keyword>
<dbReference type="PANTHER" id="PTHR43531">
    <property type="entry name" value="PROTEIN ICFG"/>
    <property type="match status" value="1"/>
</dbReference>
<dbReference type="CDD" id="cd11386">
    <property type="entry name" value="MCP_signal"/>
    <property type="match status" value="1"/>
</dbReference>
<dbReference type="Gene3D" id="1.10.287.950">
    <property type="entry name" value="Methyl-accepting chemotaxis protein"/>
    <property type="match status" value="1"/>
</dbReference>
<evidence type="ECO:0000313" key="9">
    <source>
        <dbReference type="Proteomes" id="UP000247536"/>
    </source>
</evidence>
<comment type="similarity">
    <text evidence="2">Belongs to the methyl-accepting chemotaxis (MCP) protein family.</text>
</comment>
<dbReference type="PANTHER" id="PTHR43531:SF11">
    <property type="entry name" value="METHYL-ACCEPTING CHEMOTAXIS PROTEIN 3"/>
    <property type="match status" value="1"/>
</dbReference>
<dbReference type="EMBL" id="QJRY01000001">
    <property type="protein sequence ID" value="PYB76880.1"/>
    <property type="molecule type" value="Genomic_DNA"/>
</dbReference>
<comment type="caution">
    <text evidence="8">The sequence shown here is derived from an EMBL/GenBank/DDBJ whole genome shotgun (WGS) entry which is preliminary data.</text>
</comment>
<dbReference type="InterPro" id="IPR003660">
    <property type="entry name" value="HAMP_dom"/>
</dbReference>
<dbReference type="SUPFAM" id="SSF158472">
    <property type="entry name" value="HAMP domain-like"/>
    <property type="match status" value="1"/>
</dbReference>
<organism evidence="8 9">
    <name type="scientific">Rhizobium wuzhouense</name>
    <dbReference type="NCBI Taxonomy" id="1986026"/>
    <lineage>
        <taxon>Bacteria</taxon>
        <taxon>Pseudomonadati</taxon>
        <taxon>Pseudomonadota</taxon>
        <taxon>Alphaproteobacteria</taxon>
        <taxon>Hyphomicrobiales</taxon>
        <taxon>Rhizobiaceae</taxon>
        <taxon>Rhizobium/Agrobacterium group</taxon>
        <taxon>Rhizobium</taxon>
    </lineage>
</organism>
<dbReference type="InterPro" id="IPR051310">
    <property type="entry name" value="MCP_chemotaxis"/>
</dbReference>
<dbReference type="PROSITE" id="PS50885">
    <property type="entry name" value="HAMP"/>
    <property type="match status" value="2"/>
</dbReference>
<evidence type="ECO:0000256" key="1">
    <source>
        <dbReference type="ARBA" id="ARBA00022500"/>
    </source>
</evidence>
<feature type="domain" description="HAMP" evidence="7">
    <location>
        <begin position="294"/>
        <end position="346"/>
    </location>
</feature>
<feature type="region of interest" description="Disordered" evidence="4">
    <location>
        <begin position="597"/>
        <end position="618"/>
    </location>
</feature>
<proteinExistence type="inferred from homology"/>
<accession>A0ABX5NUY1</accession>
<feature type="region of interest" description="Disordered" evidence="4">
    <location>
        <begin position="357"/>
        <end position="378"/>
    </location>
</feature>
<keyword evidence="5" id="KW-1133">Transmembrane helix</keyword>
<evidence type="ECO:0000259" key="6">
    <source>
        <dbReference type="PROSITE" id="PS50111"/>
    </source>
</evidence>
<dbReference type="SUPFAM" id="SSF58104">
    <property type="entry name" value="Methyl-accepting chemotaxis protein (MCP) signaling domain"/>
    <property type="match status" value="1"/>
</dbReference>
<dbReference type="PROSITE" id="PS50111">
    <property type="entry name" value="CHEMOTAXIS_TRANSDUC_2"/>
    <property type="match status" value="1"/>
</dbReference>